<dbReference type="HOGENOM" id="CLU_000960_25_3_1"/>
<feature type="transmembrane region" description="Helical" evidence="7">
    <location>
        <begin position="130"/>
        <end position="148"/>
    </location>
</feature>
<keyword evidence="3 7" id="KW-0812">Transmembrane</keyword>
<feature type="transmembrane region" description="Helical" evidence="7">
    <location>
        <begin position="154"/>
        <end position="174"/>
    </location>
</feature>
<protein>
    <recommendedName>
        <fullName evidence="8">Major facilitator superfamily (MFS) profile domain-containing protein</fullName>
    </recommendedName>
</protein>
<evidence type="ECO:0000313" key="9">
    <source>
        <dbReference type="EMBL" id="KIW96926.1"/>
    </source>
</evidence>
<dbReference type="InterPro" id="IPR010573">
    <property type="entry name" value="MFS_Str1/Tri12-like"/>
</dbReference>
<feature type="transmembrane region" description="Helical" evidence="7">
    <location>
        <begin position="420"/>
        <end position="445"/>
    </location>
</feature>
<keyword evidence="5 7" id="KW-0472">Membrane</keyword>
<name>A0A0D2F3Y1_CLAB1</name>
<comment type="subcellular location">
    <subcellularLocation>
        <location evidence="1">Membrane</location>
        <topology evidence="1">Multi-pass membrane protein</topology>
    </subcellularLocation>
</comment>
<dbReference type="RefSeq" id="XP_016623595.1">
    <property type="nucleotide sequence ID" value="XM_016760074.1"/>
</dbReference>
<dbReference type="InterPro" id="IPR020846">
    <property type="entry name" value="MFS_dom"/>
</dbReference>
<accession>A0A0D2F3Y1</accession>
<evidence type="ECO:0000256" key="4">
    <source>
        <dbReference type="ARBA" id="ARBA00022989"/>
    </source>
</evidence>
<evidence type="ECO:0000313" key="10">
    <source>
        <dbReference type="Proteomes" id="UP000053789"/>
    </source>
</evidence>
<feature type="compositionally biased region" description="Polar residues" evidence="6">
    <location>
        <begin position="10"/>
        <end position="20"/>
    </location>
</feature>
<dbReference type="PANTHER" id="PTHR23501">
    <property type="entry name" value="MAJOR FACILITATOR SUPERFAMILY"/>
    <property type="match status" value="1"/>
</dbReference>
<sequence>MNKDVEKTTGLDQWQETTQYCEDETSKPRGADEAEFADVVNEKPHIVKGDDSDGHVNWSKRQILATLSLSGLYVGSQLPLLLGAGSLPFIIKDIGGSTVDSWFPVAYSLTLASVSPFSGYLQDVFGRRNISLVGGSILCVGIIVVATSHTMAQAIVGMALSGLGAAIGELTALAGTSELVPVKKRGLYLGAVTGCVLPFSPYAIYTTLLGTHSTWRWGFWIPLIWNGLAVIGIALTYWPHSQLRAERKTFWEILPQIDFVGGLLSTGGLTLFLVGVTAGGNLAPWASARVLCPLIFGIGLVAIFAVWEWKFASFPMLPHELFAGQRVVAMSFLVAFISGIYFYALLNFGPIIYLDLYNPDPVKAGIKGVIISLGVTAGAVLPNMLLSYYKTRNREILAVCAVLTTAFGTALVTATPDNPIRTVAFCTISGFGVGAIVACALTTAVTAAPDNVIATCVALSLSIRTVGGSVGTAVNSNIFDSKLKKYLSTYIAKYAMAAGLPASSATAFVQLYLTAPGELTDAAVPGLTAAVMEGAAIGARWAYAESLKYVWYTMLPFGILSCAACLGLGNVGKFMTNRIAANIRH</sequence>
<feature type="transmembrane region" description="Helical" evidence="7">
    <location>
        <begin position="549"/>
        <end position="569"/>
    </location>
</feature>
<dbReference type="Proteomes" id="UP000053789">
    <property type="component" value="Unassembled WGS sequence"/>
</dbReference>
<evidence type="ECO:0000256" key="2">
    <source>
        <dbReference type="ARBA" id="ARBA00022448"/>
    </source>
</evidence>
<dbReference type="PROSITE" id="PS50850">
    <property type="entry name" value="MFS"/>
    <property type="match status" value="1"/>
</dbReference>
<feature type="domain" description="Major facilitator superfamily (MFS) profile" evidence="8">
    <location>
        <begin position="63"/>
        <end position="516"/>
    </location>
</feature>
<evidence type="ECO:0000256" key="6">
    <source>
        <dbReference type="SAM" id="MobiDB-lite"/>
    </source>
</evidence>
<feature type="transmembrane region" description="Helical" evidence="7">
    <location>
        <begin position="494"/>
        <end position="515"/>
    </location>
</feature>
<gene>
    <name evidence="9" type="ORF">Z519_02317</name>
</gene>
<dbReference type="OrthoDB" id="4161376at2759"/>
<feature type="transmembrane region" description="Helical" evidence="7">
    <location>
        <begin position="396"/>
        <end position="414"/>
    </location>
</feature>
<feature type="transmembrane region" description="Helical" evidence="7">
    <location>
        <begin position="217"/>
        <end position="238"/>
    </location>
</feature>
<dbReference type="GO" id="GO:0022857">
    <property type="term" value="F:transmembrane transporter activity"/>
    <property type="evidence" value="ECO:0007669"/>
    <property type="project" value="InterPro"/>
</dbReference>
<dbReference type="Pfam" id="PF06609">
    <property type="entry name" value="TRI12"/>
    <property type="match status" value="1"/>
</dbReference>
<dbReference type="AlphaFoldDB" id="A0A0D2F3Y1"/>
<feature type="transmembrane region" description="Helical" evidence="7">
    <location>
        <begin position="327"/>
        <end position="346"/>
    </location>
</feature>
<evidence type="ECO:0000259" key="8">
    <source>
        <dbReference type="PROSITE" id="PS50850"/>
    </source>
</evidence>
<keyword evidence="4 7" id="KW-1133">Transmembrane helix</keyword>
<feature type="transmembrane region" description="Helical" evidence="7">
    <location>
        <begin position="366"/>
        <end position="389"/>
    </location>
</feature>
<dbReference type="GeneID" id="27695245"/>
<proteinExistence type="predicted"/>
<keyword evidence="10" id="KW-1185">Reference proteome</keyword>
<feature type="transmembrane region" description="Helical" evidence="7">
    <location>
        <begin position="63"/>
        <end position="82"/>
    </location>
</feature>
<dbReference type="GO" id="GO:0005886">
    <property type="term" value="C:plasma membrane"/>
    <property type="evidence" value="ECO:0007669"/>
    <property type="project" value="TreeGrafter"/>
</dbReference>
<feature type="transmembrane region" description="Helical" evidence="7">
    <location>
        <begin position="452"/>
        <end position="474"/>
    </location>
</feature>
<feature type="region of interest" description="Disordered" evidence="6">
    <location>
        <begin position="1"/>
        <end position="32"/>
    </location>
</feature>
<reference evidence="9" key="1">
    <citation type="submission" date="2015-01" db="EMBL/GenBank/DDBJ databases">
        <title>The Genome Sequence of Cladophialophora bantiana CBS 173.52.</title>
        <authorList>
            <consortium name="The Broad Institute Genomics Platform"/>
            <person name="Cuomo C."/>
            <person name="de Hoog S."/>
            <person name="Gorbushina A."/>
            <person name="Stielow B."/>
            <person name="Teixiera M."/>
            <person name="Abouelleil A."/>
            <person name="Chapman S.B."/>
            <person name="Priest M."/>
            <person name="Young S.K."/>
            <person name="Wortman J."/>
            <person name="Nusbaum C."/>
            <person name="Birren B."/>
        </authorList>
    </citation>
    <scope>NUCLEOTIDE SEQUENCE [LARGE SCALE GENOMIC DNA]</scope>
    <source>
        <strain evidence="9">CBS 173.52</strain>
    </source>
</reference>
<dbReference type="VEuPathDB" id="FungiDB:Z519_02317"/>
<feature type="transmembrane region" description="Helical" evidence="7">
    <location>
        <begin position="286"/>
        <end position="307"/>
    </location>
</feature>
<feature type="transmembrane region" description="Helical" evidence="7">
    <location>
        <begin position="186"/>
        <end position="205"/>
    </location>
</feature>
<evidence type="ECO:0000256" key="3">
    <source>
        <dbReference type="ARBA" id="ARBA00022692"/>
    </source>
</evidence>
<feature type="transmembrane region" description="Helical" evidence="7">
    <location>
        <begin position="259"/>
        <end position="280"/>
    </location>
</feature>
<evidence type="ECO:0000256" key="1">
    <source>
        <dbReference type="ARBA" id="ARBA00004141"/>
    </source>
</evidence>
<dbReference type="Gene3D" id="1.20.1250.20">
    <property type="entry name" value="MFS general substrate transporter like domains"/>
    <property type="match status" value="2"/>
</dbReference>
<organism evidence="9 10">
    <name type="scientific">Cladophialophora bantiana (strain ATCC 10958 / CBS 173.52 / CDC B-1940 / NIH 8579)</name>
    <name type="common">Xylohypha bantiana</name>
    <dbReference type="NCBI Taxonomy" id="1442370"/>
    <lineage>
        <taxon>Eukaryota</taxon>
        <taxon>Fungi</taxon>
        <taxon>Dikarya</taxon>
        <taxon>Ascomycota</taxon>
        <taxon>Pezizomycotina</taxon>
        <taxon>Eurotiomycetes</taxon>
        <taxon>Chaetothyriomycetidae</taxon>
        <taxon>Chaetothyriales</taxon>
        <taxon>Herpotrichiellaceae</taxon>
        <taxon>Cladophialophora</taxon>
    </lineage>
</organism>
<keyword evidence="2" id="KW-0813">Transport</keyword>
<dbReference type="SUPFAM" id="SSF103473">
    <property type="entry name" value="MFS general substrate transporter"/>
    <property type="match status" value="1"/>
</dbReference>
<dbReference type="InterPro" id="IPR036259">
    <property type="entry name" value="MFS_trans_sf"/>
</dbReference>
<dbReference type="PANTHER" id="PTHR23501:SF109">
    <property type="entry name" value="MAJOR FACILITATOR SUPERFAMILY (MFS) PROFILE DOMAIN-CONTAINING PROTEIN-RELATED"/>
    <property type="match status" value="1"/>
</dbReference>
<evidence type="ECO:0000256" key="5">
    <source>
        <dbReference type="ARBA" id="ARBA00023136"/>
    </source>
</evidence>
<evidence type="ECO:0000256" key="7">
    <source>
        <dbReference type="SAM" id="Phobius"/>
    </source>
</evidence>
<feature type="transmembrane region" description="Helical" evidence="7">
    <location>
        <begin position="102"/>
        <end position="121"/>
    </location>
</feature>
<dbReference type="EMBL" id="KN846982">
    <property type="protein sequence ID" value="KIW96926.1"/>
    <property type="molecule type" value="Genomic_DNA"/>
</dbReference>
<feature type="transmembrane region" description="Helical" evidence="7">
    <location>
        <begin position="522"/>
        <end position="543"/>
    </location>
</feature>